<keyword evidence="2 8" id="KW-0963">Cytoplasm</keyword>
<dbReference type="GO" id="GO:0006270">
    <property type="term" value="P:DNA replication initiation"/>
    <property type="evidence" value="ECO:0007669"/>
    <property type="project" value="UniProtKB-UniRule"/>
</dbReference>
<comment type="domain">
    <text evidence="8">Domain I is involved in oligomerization and binding regulators, domain II is flexibile and of varying length in different bacteria, domain III forms the AAA+ region, while domain IV binds dsDNA.</text>
</comment>
<evidence type="ECO:0000256" key="10">
    <source>
        <dbReference type="RuleBase" id="RU000577"/>
    </source>
</evidence>
<dbReference type="PRINTS" id="PR00051">
    <property type="entry name" value="DNAA"/>
</dbReference>
<dbReference type="OrthoDB" id="9807019at2"/>
<comment type="function">
    <text evidence="8 10">Plays an essential role in the initiation and regulation of chromosomal replication. ATP-DnaA binds to the origin of replication (oriC) to initiate formation of the DNA replication initiation complex once per cell cycle. Binds the DnaA box (a 9 base pair repeat at the origin) and separates the double-stranded (ds)DNA. Forms a right-handed helical filament on oriC DNA; dsDNA binds to the exterior of the filament while single-stranded (ss)DNA is stabiized in the filament's interior. The ATP-DnaA-oriC complex binds and stabilizes one strand of the AT-rich DNA unwinding element (DUE), permitting loading of DNA polymerase. After initiation quickly degrades to an ADP-DnaA complex that is not apt for DNA replication. Binds acidic phospholipids.</text>
</comment>
<dbReference type="InterPro" id="IPR027417">
    <property type="entry name" value="P-loop_NTPase"/>
</dbReference>
<evidence type="ECO:0000259" key="13">
    <source>
        <dbReference type="SMART" id="SM00760"/>
    </source>
</evidence>
<comment type="caution">
    <text evidence="8">Lacks conserved residue(s) required for the propagation of feature annotation.</text>
</comment>
<dbReference type="InterPro" id="IPR003593">
    <property type="entry name" value="AAA+_ATPase"/>
</dbReference>
<keyword evidence="6 8" id="KW-0446">Lipid-binding</keyword>
<feature type="region of interest" description="Domain IV, binds dsDNA" evidence="8">
    <location>
        <begin position="396"/>
        <end position="515"/>
    </location>
</feature>
<comment type="subcellular location">
    <subcellularLocation>
        <location evidence="8">Cytoplasm</location>
    </subcellularLocation>
</comment>
<evidence type="ECO:0000256" key="5">
    <source>
        <dbReference type="ARBA" id="ARBA00022840"/>
    </source>
</evidence>
<dbReference type="FunFam" id="1.10.1750.10:FF:000001">
    <property type="entry name" value="Chromosomal replication initiator protein DnaA"/>
    <property type="match status" value="1"/>
</dbReference>
<dbReference type="InterPro" id="IPR013159">
    <property type="entry name" value="DnaA_C"/>
</dbReference>
<dbReference type="CDD" id="cd06571">
    <property type="entry name" value="Bac_DnaA_C"/>
    <property type="match status" value="1"/>
</dbReference>
<dbReference type="InterPro" id="IPR038454">
    <property type="entry name" value="DnaA_N_sf"/>
</dbReference>
<dbReference type="Gene3D" id="1.10.8.60">
    <property type="match status" value="1"/>
</dbReference>
<protein>
    <recommendedName>
        <fullName evidence="8 9">Chromosomal replication initiator protein DnaA</fullName>
    </recommendedName>
</protein>
<gene>
    <name evidence="8 14" type="primary">dnaA</name>
    <name evidence="14" type="ORF">PSEMO_35300</name>
</gene>
<dbReference type="InterPro" id="IPR018312">
    <property type="entry name" value="Chromosome_initiator_DnaA_CS"/>
</dbReference>
<dbReference type="Pfam" id="PF08299">
    <property type="entry name" value="Bac_DnaA_C"/>
    <property type="match status" value="1"/>
</dbReference>
<feature type="domain" description="AAA+ ATPase" evidence="12">
    <location>
        <begin position="212"/>
        <end position="417"/>
    </location>
</feature>
<evidence type="ECO:0000256" key="3">
    <source>
        <dbReference type="ARBA" id="ARBA00022705"/>
    </source>
</evidence>
<dbReference type="GO" id="GO:0005524">
    <property type="term" value="F:ATP binding"/>
    <property type="evidence" value="ECO:0007669"/>
    <property type="project" value="UniProtKB-UniRule"/>
</dbReference>
<comment type="subunit">
    <text evidence="8">Oligomerizes as a right-handed, spiral filament on DNA at oriC.</text>
</comment>
<dbReference type="Proteomes" id="UP000186736">
    <property type="component" value="Unassembled WGS sequence"/>
</dbReference>
<dbReference type="PROSITE" id="PS01008">
    <property type="entry name" value="DNAA"/>
    <property type="match status" value="1"/>
</dbReference>
<dbReference type="SMART" id="SM00760">
    <property type="entry name" value="Bac_DnaA_C"/>
    <property type="match status" value="1"/>
</dbReference>
<dbReference type="GO" id="GO:0005737">
    <property type="term" value="C:cytoplasm"/>
    <property type="evidence" value="ECO:0007669"/>
    <property type="project" value="UniProtKB-SubCell"/>
</dbReference>
<dbReference type="FunFam" id="3.40.50.300:FF:000103">
    <property type="entry name" value="Chromosomal replication initiator protein DnaA"/>
    <property type="match status" value="1"/>
</dbReference>
<feature type="binding site" evidence="8">
    <location>
        <position position="223"/>
    </location>
    <ligand>
        <name>ATP</name>
        <dbReference type="ChEBI" id="CHEBI:30616"/>
    </ligand>
</feature>
<name>A0A1Q9R2J5_PSEPU</name>
<dbReference type="GO" id="GO:0005886">
    <property type="term" value="C:plasma membrane"/>
    <property type="evidence" value="ECO:0007669"/>
    <property type="project" value="TreeGrafter"/>
</dbReference>
<dbReference type="GO" id="GO:0008289">
    <property type="term" value="F:lipid binding"/>
    <property type="evidence" value="ECO:0007669"/>
    <property type="project" value="UniProtKB-KW"/>
</dbReference>
<evidence type="ECO:0000256" key="11">
    <source>
        <dbReference type="RuleBase" id="RU004227"/>
    </source>
</evidence>
<evidence type="ECO:0000256" key="7">
    <source>
        <dbReference type="ARBA" id="ARBA00023125"/>
    </source>
</evidence>
<dbReference type="Pfam" id="PF00308">
    <property type="entry name" value="Bac_DnaA"/>
    <property type="match status" value="1"/>
</dbReference>
<dbReference type="InterPro" id="IPR013317">
    <property type="entry name" value="DnaA_dom"/>
</dbReference>
<dbReference type="Gene3D" id="3.40.50.300">
    <property type="entry name" value="P-loop containing nucleotide triphosphate hydrolases"/>
    <property type="match status" value="1"/>
</dbReference>
<accession>A0A1Q9R2J5</accession>
<dbReference type="InterPro" id="IPR020591">
    <property type="entry name" value="Chromosome_initiator_DnaA-like"/>
</dbReference>
<proteinExistence type="inferred from homology"/>
<dbReference type="InterPro" id="IPR024633">
    <property type="entry name" value="DnaA_N_dom"/>
</dbReference>
<dbReference type="SMART" id="SM00382">
    <property type="entry name" value="AAA"/>
    <property type="match status" value="1"/>
</dbReference>
<dbReference type="EMBL" id="MKZO01000030">
    <property type="protein sequence ID" value="OLS61601.1"/>
    <property type="molecule type" value="Genomic_DNA"/>
</dbReference>
<dbReference type="HAMAP" id="MF_00377">
    <property type="entry name" value="DnaA_bact"/>
    <property type="match status" value="1"/>
</dbReference>
<dbReference type="SUPFAM" id="SSF52540">
    <property type="entry name" value="P-loop containing nucleoside triphosphate hydrolases"/>
    <property type="match status" value="1"/>
</dbReference>
<evidence type="ECO:0000259" key="12">
    <source>
        <dbReference type="SMART" id="SM00382"/>
    </source>
</evidence>
<feature type="binding site" evidence="8">
    <location>
        <position position="225"/>
    </location>
    <ligand>
        <name>ATP</name>
        <dbReference type="ChEBI" id="CHEBI:30616"/>
    </ligand>
</feature>
<dbReference type="GO" id="GO:0006275">
    <property type="term" value="P:regulation of DNA replication"/>
    <property type="evidence" value="ECO:0007669"/>
    <property type="project" value="UniProtKB-UniRule"/>
</dbReference>
<dbReference type="AlphaFoldDB" id="A0A1Q9R2J5"/>
<dbReference type="CDD" id="cd00009">
    <property type="entry name" value="AAA"/>
    <property type="match status" value="1"/>
</dbReference>
<evidence type="ECO:0000256" key="2">
    <source>
        <dbReference type="ARBA" id="ARBA00022490"/>
    </source>
</evidence>
<dbReference type="GO" id="GO:0003688">
    <property type="term" value="F:DNA replication origin binding"/>
    <property type="evidence" value="ECO:0007669"/>
    <property type="project" value="UniProtKB-UniRule"/>
</dbReference>
<dbReference type="SUPFAM" id="SSF48295">
    <property type="entry name" value="TrpR-like"/>
    <property type="match status" value="1"/>
</dbReference>
<keyword evidence="4 8" id="KW-0547">Nucleotide-binding</keyword>
<evidence type="ECO:0000256" key="9">
    <source>
        <dbReference type="NCBIfam" id="TIGR00362"/>
    </source>
</evidence>
<dbReference type="Pfam" id="PF11638">
    <property type="entry name" value="DnaA_N"/>
    <property type="match status" value="1"/>
</dbReference>
<evidence type="ECO:0000256" key="8">
    <source>
        <dbReference type="HAMAP-Rule" id="MF_00377"/>
    </source>
</evidence>
<feature type="region of interest" description="Domain I, interacts with DnaA modulators" evidence="8">
    <location>
        <begin position="1"/>
        <end position="128"/>
    </location>
</feature>
<keyword evidence="5 8" id="KW-0067">ATP-binding</keyword>
<keyword evidence="7 8" id="KW-0238">DNA-binding</keyword>
<dbReference type="Gene3D" id="3.30.300.180">
    <property type="match status" value="1"/>
</dbReference>
<evidence type="ECO:0000256" key="4">
    <source>
        <dbReference type="ARBA" id="ARBA00022741"/>
    </source>
</evidence>
<evidence type="ECO:0000256" key="6">
    <source>
        <dbReference type="ARBA" id="ARBA00023121"/>
    </source>
</evidence>
<comment type="similarity">
    <text evidence="1 8 11">Belongs to the DnaA family.</text>
</comment>
<dbReference type="RefSeq" id="WP_075804315.1">
    <property type="nucleotide sequence ID" value="NZ_MKZO01000030.1"/>
</dbReference>
<evidence type="ECO:0000256" key="1">
    <source>
        <dbReference type="ARBA" id="ARBA00006583"/>
    </source>
</evidence>
<dbReference type="InterPro" id="IPR001957">
    <property type="entry name" value="Chromosome_initiator_DnaA"/>
</dbReference>
<evidence type="ECO:0000313" key="14">
    <source>
        <dbReference type="EMBL" id="OLS61601.1"/>
    </source>
</evidence>
<dbReference type="Gene3D" id="1.10.1750.10">
    <property type="match status" value="1"/>
</dbReference>
<dbReference type="FunFam" id="1.10.8.60:FF:000003">
    <property type="entry name" value="Chromosomal replication initiator protein DnaA"/>
    <property type="match status" value="1"/>
</dbReference>
<dbReference type="InterPro" id="IPR010921">
    <property type="entry name" value="Trp_repressor/repl_initiator"/>
</dbReference>
<organism evidence="14 15">
    <name type="scientific">Pseudomonas putida</name>
    <name type="common">Arthrobacter siderocapsulatus</name>
    <dbReference type="NCBI Taxonomy" id="303"/>
    <lineage>
        <taxon>Bacteria</taxon>
        <taxon>Pseudomonadati</taxon>
        <taxon>Pseudomonadota</taxon>
        <taxon>Gammaproteobacteria</taxon>
        <taxon>Pseudomonadales</taxon>
        <taxon>Pseudomonadaceae</taxon>
        <taxon>Pseudomonas</taxon>
    </lineage>
</organism>
<keyword evidence="3 8" id="KW-0235">DNA replication</keyword>
<evidence type="ECO:0000313" key="15">
    <source>
        <dbReference type="Proteomes" id="UP000186736"/>
    </source>
</evidence>
<dbReference type="PANTHER" id="PTHR30050">
    <property type="entry name" value="CHROMOSOMAL REPLICATION INITIATOR PROTEIN DNAA"/>
    <property type="match status" value="1"/>
</dbReference>
<feature type="binding site" evidence="8">
    <location>
        <position position="226"/>
    </location>
    <ligand>
        <name>ATP</name>
        <dbReference type="ChEBI" id="CHEBI:30616"/>
    </ligand>
</feature>
<feature type="domain" description="Chromosomal replication initiator DnaA C-terminal" evidence="13">
    <location>
        <begin position="423"/>
        <end position="492"/>
    </location>
</feature>
<dbReference type="NCBIfam" id="TIGR00362">
    <property type="entry name" value="DnaA"/>
    <property type="match status" value="1"/>
</dbReference>
<comment type="caution">
    <text evidence="14">The sequence shown here is derived from an EMBL/GenBank/DDBJ whole genome shotgun (WGS) entry which is preliminary data.</text>
</comment>
<feature type="region of interest" description="Domain III, AAA+ region" evidence="8">
    <location>
        <begin position="179"/>
        <end position="395"/>
    </location>
</feature>
<feature type="binding site" evidence="8">
    <location>
        <position position="227"/>
    </location>
    <ligand>
        <name>ATP</name>
        <dbReference type="ChEBI" id="CHEBI:30616"/>
    </ligand>
</feature>
<sequence>MSVELWQQCVELLRDELPTQQFNTWIRPLQVEAEGDELRVYAPNRFVLDWVNEKYLGRLLELLGEHGNGSVPALSLLIGSRRSSAPRAAPNAPLAAAVAASQAQAAAAQAAQVPAPAVSEPVNHKPAAPVAEPVVEDAPSRDSFDAMGGDAPAAAPVAANGRSEQRTVQVEGALKHTSYLNRTFTFENFVEGKSNQLARAAAWQVADNPKHGYNPLFLYGGVGLGKTHLMHAVGNHLLKKNPNAKVVYLHSERFVADMVKALQLNAINEFKRFYRSVDALLIDDIQFFARKERSQEEFFHTFNALLEGGQQVILTSDRYPKEIEGLEERLKSRFGWGLTVAVEPPELETRVAILMKKADQAKVDLPHDAAFFIAQRIRSNVRELEGALKRVIAHSHFMGRDITIELIRESLKDLLALQDKLVSVDNIQRTVAEYYKIKISDLLSKRRSRSVARPRQVAMALSKELTNHSLPEIGDVFGGRDHTTVLHACRKINELKESDADIREDYKNLLRTLTT</sequence>
<reference evidence="14 15" key="1">
    <citation type="submission" date="2016-10" db="EMBL/GenBank/DDBJ databases">
        <title>Genome Sequence of Pseudomonas putida GM4FR.</title>
        <authorList>
            <person name="Poehlein A."/>
            <person name="Wemheuer F."/>
            <person name="Hollensteiner J."/>
            <person name="Wemheuer B."/>
        </authorList>
    </citation>
    <scope>NUCLEOTIDE SEQUENCE [LARGE SCALE GENOMIC DNA]</scope>
    <source>
        <strain evidence="14 15">GM4FR</strain>
    </source>
</reference>
<dbReference type="PANTHER" id="PTHR30050:SF2">
    <property type="entry name" value="CHROMOSOMAL REPLICATION INITIATOR PROTEIN DNAA"/>
    <property type="match status" value="1"/>
</dbReference>